<protein>
    <submittedName>
        <fullName evidence="2">Aspartate/glutamate racemase family protein</fullName>
    </submittedName>
</protein>
<sequence>MAVLLFLALSLSAARLQYCRFVIYSTEIRNNVSHNKTMRGDEMRVAYVVPGPMSKGPMGLKEMKRREALLNAWAFTGTEVSVIDVVDGPASIESAYEEALCIPATIDVIMRCEREGFDAAIIGCFGDPGLEAARELTTMPVVGPCESSLLLAASLGHKLSVLTIFESMVAGQELLAYRAGVLEKLASVRATGIPVLELMKNPDQTREKLIETATLCVKQDRADALLFGCMTMSFLDLADEVSAAVGAPAINAGKAALKHAETLVSMGLSHSKTAYPMPAKMRAGQSFEALRVA</sequence>
<name>A0ABU4AMC7_9HYPH</name>
<dbReference type="Gene3D" id="3.40.50.12500">
    <property type="match status" value="1"/>
</dbReference>
<comment type="caution">
    <text evidence="2">The sequence shown here is derived from an EMBL/GenBank/DDBJ whole genome shotgun (WGS) entry which is preliminary data.</text>
</comment>
<accession>A0ABU4AMC7</accession>
<evidence type="ECO:0000313" key="2">
    <source>
        <dbReference type="EMBL" id="MDV6227405.1"/>
    </source>
</evidence>
<dbReference type="PANTHER" id="PTHR28047:SF5">
    <property type="entry name" value="PROTEIN DCG1"/>
    <property type="match status" value="1"/>
</dbReference>
<reference evidence="2 3" key="1">
    <citation type="submission" date="2023-10" db="EMBL/GenBank/DDBJ databases">
        <authorList>
            <person name="Venkata Ramana C."/>
            <person name="Sasikala C."/>
            <person name="Dhurka M."/>
        </authorList>
    </citation>
    <scope>NUCLEOTIDE SEQUENCE [LARGE SCALE GENOMIC DNA]</scope>
    <source>
        <strain evidence="2 3">KCTC 32151</strain>
    </source>
</reference>
<dbReference type="InterPro" id="IPR052186">
    <property type="entry name" value="Hydantoin_racemase-like"/>
</dbReference>
<evidence type="ECO:0000256" key="1">
    <source>
        <dbReference type="ARBA" id="ARBA00038414"/>
    </source>
</evidence>
<dbReference type="InterPro" id="IPR053714">
    <property type="entry name" value="Iso_Racemase_Enz_sf"/>
</dbReference>
<dbReference type="Pfam" id="PF01177">
    <property type="entry name" value="Asp_Glu_race"/>
    <property type="match status" value="1"/>
</dbReference>
<dbReference type="RefSeq" id="WP_317561679.1">
    <property type="nucleotide sequence ID" value="NZ_JAWLIP010000006.1"/>
</dbReference>
<dbReference type="InterPro" id="IPR015942">
    <property type="entry name" value="Asp/Glu/hydantoin_racemase"/>
</dbReference>
<keyword evidence="3" id="KW-1185">Reference proteome</keyword>
<organism evidence="2 3">
    <name type="scientific">Nitratireductor aquimarinus</name>
    <dbReference type="NCBI Taxonomy" id="889300"/>
    <lineage>
        <taxon>Bacteria</taxon>
        <taxon>Pseudomonadati</taxon>
        <taxon>Pseudomonadota</taxon>
        <taxon>Alphaproteobacteria</taxon>
        <taxon>Hyphomicrobiales</taxon>
        <taxon>Phyllobacteriaceae</taxon>
        <taxon>Nitratireductor</taxon>
    </lineage>
</organism>
<evidence type="ECO:0000313" key="3">
    <source>
        <dbReference type="Proteomes" id="UP001185659"/>
    </source>
</evidence>
<gene>
    <name evidence="2" type="ORF">R2G56_13990</name>
</gene>
<dbReference type="Proteomes" id="UP001185659">
    <property type="component" value="Unassembled WGS sequence"/>
</dbReference>
<comment type="similarity">
    <text evidence="1">Belongs to the HyuE racemase family.</text>
</comment>
<dbReference type="EMBL" id="JAWLIP010000006">
    <property type="protein sequence ID" value="MDV6227405.1"/>
    <property type="molecule type" value="Genomic_DNA"/>
</dbReference>
<proteinExistence type="inferred from homology"/>
<dbReference type="PANTHER" id="PTHR28047">
    <property type="entry name" value="PROTEIN DCG1"/>
    <property type="match status" value="1"/>
</dbReference>